<sequence>MTSAGTTGQTGAERGGRPNNDRDRAEWPALRPADLCDGKNPMTGRTCINGRHPGYHRDATGAEWLED</sequence>
<accession>A0ABN2BC30</accession>
<reference evidence="2 3" key="1">
    <citation type="journal article" date="2019" name="Int. J. Syst. Evol. Microbiol.">
        <title>The Global Catalogue of Microorganisms (GCM) 10K type strain sequencing project: providing services to taxonomists for standard genome sequencing and annotation.</title>
        <authorList>
            <consortium name="The Broad Institute Genomics Platform"/>
            <consortium name="The Broad Institute Genome Sequencing Center for Infectious Disease"/>
            <person name="Wu L."/>
            <person name="Ma J."/>
        </authorList>
    </citation>
    <scope>NUCLEOTIDE SEQUENCE [LARGE SCALE GENOMIC DNA]</scope>
    <source>
        <strain evidence="2 3">JCM 14303</strain>
    </source>
</reference>
<dbReference type="EMBL" id="BAAANC010000002">
    <property type="protein sequence ID" value="GAA1537267.1"/>
    <property type="molecule type" value="Genomic_DNA"/>
</dbReference>
<feature type="compositionally biased region" description="Polar residues" evidence="1">
    <location>
        <begin position="1"/>
        <end position="10"/>
    </location>
</feature>
<feature type="region of interest" description="Disordered" evidence="1">
    <location>
        <begin position="1"/>
        <end position="67"/>
    </location>
</feature>
<dbReference type="Proteomes" id="UP001500363">
    <property type="component" value="Unassembled WGS sequence"/>
</dbReference>
<proteinExistence type="predicted"/>
<evidence type="ECO:0000313" key="2">
    <source>
        <dbReference type="EMBL" id="GAA1537267.1"/>
    </source>
</evidence>
<feature type="compositionally biased region" description="Basic and acidic residues" evidence="1">
    <location>
        <begin position="14"/>
        <end position="26"/>
    </location>
</feature>
<gene>
    <name evidence="2" type="ORF">GCM10009741_44960</name>
</gene>
<keyword evidence="3" id="KW-1185">Reference proteome</keyword>
<evidence type="ECO:0008006" key="4">
    <source>
        <dbReference type="Google" id="ProtNLM"/>
    </source>
</evidence>
<organism evidence="2 3">
    <name type="scientific">Kribbella lupini</name>
    <dbReference type="NCBI Taxonomy" id="291602"/>
    <lineage>
        <taxon>Bacteria</taxon>
        <taxon>Bacillati</taxon>
        <taxon>Actinomycetota</taxon>
        <taxon>Actinomycetes</taxon>
        <taxon>Propionibacteriales</taxon>
        <taxon>Kribbellaceae</taxon>
        <taxon>Kribbella</taxon>
    </lineage>
</organism>
<protein>
    <recommendedName>
        <fullName evidence="4">HNH endonuclease</fullName>
    </recommendedName>
</protein>
<comment type="caution">
    <text evidence="2">The sequence shown here is derived from an EMBL/GenBank/DDBJ whole genome shotgun (WGS) entry which is preliminary data.</text>
</comment>
<evidence type="ECO:0000256" key="1">
    <source>
        <dbReference type="SAM" id="MobiDB-lite"/>
    </source>
</evidence>
<name>A0ABN2BC30_9ACTN</name>
<evidence type="ECO:0000313" key="3">
    <source>
        <dbReference type="Proteomes" id="UP001500363"/>
    </source>
</evidence>